<organism evidence="3">
    <name type="scientific">Alectorobius mimon</name>
    <dbReference type="NCBI Taxonomy" id="360319"/>
    <lineage>
        <taxon>Eukaryota</taxon>
        <taxon>Metazoa</taxon>
        <taxon>Ecdysozoa</taxon>
        <taxon>Arthropoda</taxon>
        <taxon>Chelicerata</taxon>
        <taxon>Arachnida</taxon>
        <taxon>Acari</taxon>
        <taxon>Parasitiformes</taxon>
        <taxon>Ixodida</taxon>
        <taxon>Ixodoidea</taxon>
        <taxon>Argasidae</taxon>
        <taxon>Ornithodorinae</taxon>
        <taxon>Alectorobius</taxon>
    </lineage>
</organism>
<evidence type="ECO:0000259" key="2">
    <source>
        <dbReference type="PROSITE" id="PS50304"/>
    </source>
</evidence>
<dbReference type="SUPFAM" id="SSF63748">
    <property type="entry name" value="Tudor/PWWP/MBT"/>
    <property type="match status" value="1"/>
</dbReference>
<dbReference type="AlphaFoldDB" id="A0A147B811"/>
<name>A0A147B811_9ACAR</name>
<feature type="non-terminal residue" evidence="3">
    <location>
        <position position="1"/>
    </location>
</feature>
<sequence>SLVHVHRAAQKAAAVYPKAELHLIRQPQKEVQKKPAVTGRVTAADALLAAVARRSTSPCVSPTSTPTATPTSTPTPTPAPQPQPPKGPGEGFAPVLVTAVQSPAMFFVRYREDKDKWRKLVTQTQEAIALRDAPVDEETQWESGQWCLADHKGLWHRGKVAAAIADQIEVCLVDTGDVVALPKKQLTPAPATLTEQPPFAHKCHLAQMIPAGGSSSWSKT</sequence>
<feature type="compositionally biased region" description="Pro residues" evidence="1">
    <location>
        <begin position="73"/>
        <end position="87"/>
    </location>
</feature>
<dbReference type="Pfam" id="PF00567">
    <property type="entry name" value="TUDOR"/>
    <property type="match status" value="1"/>
</dbReference>
<proteinExistence type="predicted"/>
<evidence type="ECO:0000313" key="3">
    <source>
        <dbReference type="EMBL" id="JAR86919.1"/>
    </source>
</evidence>
<feature type="domain" description="Tudor" evidence="2">
    <location>
        <begin position="140"/>
        <end position="196"/>
    </location>
</feature>
<reference evidence="3" key="1">
    <citation type="submission" date="2016-03" db="EMBL/GenBank/DDBJ databases">
        <title>Gut transcriptome analysis on engorged females of Ornithodoros mimon (Acari: Argasidae) and phylogenetic inferences of soft ticks.</title>
        <authorList>
            <person name="Landulfo G.A."/>
            <person name="Giovanni D."/>
            <person name="Carvalho E."/>
            <person name="Junqueira-de-Azevedo I."/>
            <person name="Patane J."/>
            <person name="Mendoca R."/>
            <person name="Barros-Battesti D."/>
        </authorList>
    </citation>
    <scope>NUCLEOTIDE SEQUENCE</scope>
    <source>
        <strain evidence="3">Females</strain>
        <tissue evidence="3">Gut</tissue>
    </source>
</reference>
<feature type="non-terminal residue" evidence="3">
    <location>
        <position position="220"/>
    </location>
</feature>
<dbReference type="PANTHER" id="PTHR16442:SF1">
    <property type="entry name" value="RING FINGER PROTEIN 17"/>
    <property type="match status" value="1"/>
</dbReference>
<protein>
    <submittedName>
        <fullName evidence="3">Ring finger protein 17 like</fullName>
    </submittedName>
</protein>
<accession>A0A147B811</accession>
<dbReference type="EMBL" id="GEIB01001247">
    <property type="protein sequence ID" value="JAR86919.1"/>
    <property type="molecule type" value="Transcribed_RNA"/>
</dbReference>
<dbReference type="InterPro" id="IPR002999">
    <property type="entry name" value="Tudor"/>
</dbReference>
<dbReference type="Gene3D" id="2.30.30.140">
    <property type="match status" value="1"/>
</dbReference>
<dbReference type="PANTHER" id="PTHR16442">
    <property type="entry name" value="RING FINGER PROTEIN 17"/>
    <property type="match status" value="1"/>
</dbReference>
<feature type="compositionally biased region" description="Low complexity" evidence="1">
    <location>
        <begin position="53"/>
        <end position="72"/>
    </location>
</feature>
<feature type="region of interest" description="Disordered" evidence="1">
    <location>
        <begin position="53"/>
        <end position="92"/>
    </location>
</feature>
<evidence type="ECO:0000256" key="1">
    <source>
        <dbReference type="SAM" id="MobiDB-lite"/>
    </source>
</evidence>
<dbReference type="PROSITE" id="PS50304">
    <property type="entry name" value="TUDOR"/>
    <property type="match status" value="1"/>
</dbReference>